<evidence type="ECO:0000259" key="1">
    <source>
        <dbReference type="SMART" id="SM01008"/>
    </source>
</evidence>
<dbReference type="InterPro" id="IPR037165">
    <property type="entry name" value="AldOxase/xan_DH_Mopterin-bd_sf"/>
</dbReference>
<dbReference type="Pfam" id="PF20256">
    <property type="entry name" value="MoCoBD_2"/>
    <property type="match status" value="2"/>
</dbReference>
<dbReference type="InterPro" id="IPR012368">
    <property type="entry name" value="OxRdtase_Mopterin-bd_su_IorB"/>
</dbReference>
<dbReference type="PANTHER" id="PTHR47495:SF3">
    <property type="entry name" value="BLR6219 PROTEIN"/>
    <property type="match status" value="1"/>
</dbReference>
<dbReference type="Pfam" id="PF02738">
    <property type="entry name" value="MoCoBD_1"/>
    <property type="match status" value="1"/>
</dbReference>
<dbReference type="GO" id="GO:0016491">
    <property type="term" value="F:oxidoreductase activity"/>
    <property type="evidence" value="ECO:0007669"/>
    <property type="project" value="InterPro"/>
</dbReference>
<dbReference type="SMART" id="SM01008">
    <property type="entry name" value="Ald_Xan_dh_C"/>
    <property type="match status" value="1"/>
</dbReference>
<accession>A0A0D6P6J5</accession>
<dbReference type="InterPro" id="IPR000674">
    <property type="entry name" value="Ald_Oxase/Xan_DH_a/b"/>
</dbReference>
<name>A0A0D6P6J5_9PROT</name>
<evidence type="ECO:0000313" key="2">
    <source>
        <dbReference type="EMBL" id="GAN77277.1"/>
    </source>
</evidence>
<comment type="caution">
    <text evidence="2">The sequence shown here is derived from an EMBL/GenBank/DDBJ whole genome shotgun (WGS) entry which is preliminary data.</text>
</comment>
<organism evidence="2 3">
    <name type="scientific">Acidisphaera rubrifaciens HS-AP3</name>
    <dbReference type="NCBI Taxonomy" id="1231350"/>
    <lineage>
        <taxon>Bacteria</taxon>
        <taxon>Pseudomonadati</taxon>
        <taxon>Pseudomonadota</taxon>
        <taxon>Alphaproteobacteria</taxon>
        <taxon>Acetobacterales</taxon>
        <taxon>Acetobacteraceae</taxon>
        <taxon>Acidisphaera</taxon>
    </lineage>
</organism>
<dbReference type="InterPro" id="IPR052516">
    <property type="entry name" value="N-heterocyclic_Hydroxylase"/>
</dbReference>
<reference evidence="2 3" key="1">
    <citation type="submission" date="2012-11" db="EMBL/GenBank/DDBJ databases">
        <title>Whole genome sequence of Acidisphaera rubrifaciens HS-AP3.</title>
        <authorList>
            <person name="Azuma Y."/>
            <person name="Higashiura N."/>
            <person name="Hirakawa H."/>
            <person name="Matsushita K."/>
        </authorList>
    </citation>
    <scope>NUCLEOTIDE SEQUENCE [LARGE SCALE GENOMIC DNA]</scope>
    <source>
        <strain evidence="2 3">HS-AP3</strain>
    </source>
</reference>
<keyword evidence="3" id="KW-1185">Reference proteome</keyword>
<dbReference type="InterPro" id="IPR046867">
    <property type="entry name" value="AldOxase/xan_DH_MoCoBD2"/>
</dbReference>
<dbReference type="PROSITE" id="PS51318">
    <property type="entry name" value="TAT"/>
    <property type="match status" value="1"/>
</dbReference>
<dbReference type="InterPro" id="IPR008274">
    <property type="entry name" value="AldOxase/xan_DH_MoCoBD1"/>
</dbReference>
<sequence>MNKIENVSRRFVLKGAAATGGLVLATSVGMRRAMAETVDLSYKTGASAMPHGVVTNPKVFVSIAPDGMVTIIAHRSEMGTGVRTSLPMIVADEMGADWTRCHVQQAVGNEEKYGNQDTDGSRSTRHFLIPMRQIGAAAAAMLASAAAKRWGVDVKDVKVENHEVIHVADGKKLGFGELAAAAAAEPVPPVESLKLKDPSEFRYIRKGKVQIVDLHDITTGHATYGIDAKLPGMKFAVIARPPVVGGKVKSFDASEAMKVPGVEKVVEVKGWPWPSVFQPVGGVAVVARNTGSAIKGREALKIVWDDGPNASYDSAAYRTEMQDAARKGGKVVRNLGDADAALKSADKVITGEYYLPHIAHASMEPPAALANVKDGKIEAWACVQSAGGTRDTLAKTFNMKVDDVTVHPTLLGGGFGRKSKCDFVIEAALLSQAVGAPVKVVWTREDDIQHDFYHTVSFERIEAGVKDGKVVAWKHRSVAPTIGSTFVKGANQQIPIELGMSFVDVPFNIPNIRCENPAIDAHTRIGWFRSVSNIPHGFAQQTFVAELAHALGKDQKEMLLELLGTEGPIDPRKQIDGQLWNYGEPYESYPIDPRRLRGVVEHVAEKAGWGRTVPKGHGLGIAAIRSFVSYIATVVEVAVDDKGNITIPRVDTAIDCGSFVNPERIESQIEGAAVMGISVAKYGSLTFKNGRAEQGNFDTFQVARIDDAPGQTNVWIMDSGWTLPPSGVGEPGVPPFMPALCNAIFAATGKRLRTMPIGDQLKA</sequence>
<dbReference type="Gene3D" id="3.90.1170.50">
    <property type="entry name" value="Aldehyde oxidase/xanthine dehydrogenase, a/b hammerhead"/>
    <property type="match status" value="1"/>
</dbReference>
<gene>
    <name evidence="2" type="ORF">Asru_0276_04</name>
</gene>
<dbReference type="EMBL" id="BANB01000276">
    <property type="protein sequence ID" value="GAN77277.1"/>
    <property type="molecule type" value="Genomic_DNA"/>
</dbReference>
<dbReference type="PIRSF" id="PIRSF036389">
    <property type="entry name" value="IOR_B"/>
    <property type="match status" value="1"/>
</dbReference>
<proteinExistence type="predicted"/>
<evidence type="ECO:0000313" key="3">
    <source>
        <dbReference type="Proteomes" id="UP000032680"/>
    </source>
</evidence>
<dbReference type="Gene3D" id="3.30.365.10">
    <property type="entry name" value="Aldehyde oxidase/xanthine dehydrogenase, molybdopterin binding domain"/>
    <property type="match status" value="4"/>
</dbReference>
<protein>
    <submittedName>
        <fullName evidence="2">Aldehyde dehydrogenase</fullName>
    </submittedName>
</protein>
<feature type="domain" description="Aldehyde oxidase/xanthine dehydrogenase a/b hammerhead" evidence="1">
    <location>
        <begin position="219"/>
        <end position="308"/>
    </location>
</feature>
<dbReference type="RefSeq" id="WP_052945194.1">
    <property type="nucleotide sequence ID" value="NZ_BANB01000276.1"/>
</dbReference>
<dbReference type="Proteomes" id="UP000032680">
    <property type="component" value="Unassembled WGS sequence"/>
</dbReference>
<dbReference type="AlphaFoldDB" id="A0A0D6P6J5"/>
<dbReference type="SUPFAM" id="SSF56003">
    <property type="entry name" value="Molybdenum cofactor-binding domain"/>
    <property type="match status" value="2"/>
</dbReference>
<dbReference type="PANTHER" id="PTHR47495">
    <property type="entry name" value="ALDEHYDE DEHYDROGENASE"/>
    <property type="match status" value="1"/>
</dbReference>
<dbReference type="InterPro" id="IPR006311">
    <property type="entry name" value="TAT_signal"/>
</dbReference>